<accession>A0A932FWL5</accession>
<reference evidence="1" key="1">
    <citation type="submission" date="2020-07" db="EMBL/GenBank/DDBJ databases">
        <title>Huge and variable diversity of episymbiotic CPR bacteria and DPANN archaea in groundwater ecosystems.</title>
        <authorList>
            <person name="He C.Y."/>
            <person name="Keren R."/>
            <person name="Whittaker M."/>
            <person name="Farag I.F."/>
            <person name="Doudna J."/>
            <person name="Cate J.H.D."/>
            <person name="Banfield J.F."/>
        </authorList>
    </citation>
    <scope>NUCLEOTIDE SEQUENCE</scope>
    <source>
        <strain evidence="1">NC_groundwater_672_Ag_B-0.1um_62_36</strain>
    </source>
</reference>
<dbReference type="EMBL" id="JACPRF010000417">
    <property type="protein sequence ID" value="MBI2877935.1"/>
    <property type="molecule type" value="Genomic_DNA"/>
</dbReference>
<proteinExistence type="predicted"/>
<evidence type="ECO:0000313" key="2">
    <source>
        <dbReference type="Proteomes" id="UP000769766"/>
    </source>
</evidence>
<dbReference type="AlphaFoldDB" id="A0A932FWL5"/>
<organism evidence="1 2">
    <name type="scientific">Tectimicrobiota bacterium</name>
    <dbReference type="NCBI Taxonomy" id="2528274"/>
    <lineage>
        <taxon>Bacteria</taxon>
        <taxon>Pseudomonadati</taxon>
        <taxon>Nitrospinota/Tectimicrobiota group</taxon>
        <taxon>Candidatus Tectimicrobiota</taxon>
    </lineage>
</organism>
<keyword evidence="1" id="KW-0121">Carboxypeptidase</keyword>
<keyword evidence="1" id="KW-0378">Hydrolase</keyword>
<keyword evidence="1" id="KW-0645">Protease</keyword>
<dbReference type="SUPFAM" id="SSF49464">
    <property type="entry name" value="Carboxypeptidase regulatory domain-like"/>
    <property type="match status" value="2"/>
</dbReference>
<protein>
    <submittedName>
        <fullName evidence="1">Carboxypeptidase regulatory-like domain-containing protein</fullName>
    </submittedName>
</protein>
<dbReference type="Gene3D" id="2.60.40.1120">
    <property type="entry name" value="Carboxypeptidase-like, regulatory domain"/>
    <property type="match status" value="2"/>
</dbReference>
<dbReference type="GO" id="GO:0004180">
    <property type="term" value="F:carboxypeptidase activity"/>
    <property type="evidence" value="ECO:0007669"/>
    <property type="project" value="UniProtKB-KW"/>
</dbReference>
<feature type="non-terminal residue" evidence="1">
    <location>
        <position position="1"/>
    </location>
</feature>
<dbReference type="InterPro" id="IPR008969">
    <property type="entry name" value="CarboxyPept-like_regulatory"/>
</dbReference>
<gene>
    <name evidence="1" type="ORF">HYY20_13750</name>
</gene>
<evidence type="ECO:0000313" key="1">
    <source>
        <dbReference type="EMBL" id="MBI2877935.1"/>
    </source>
</evidence>
<dbReference type="Proteomes" id="UP000769766">
    <property type="component" value="Unassembled WGS sequence"/>
</dbReference>
<sequence>VQDLKKLPVPGVRVEARQADGTLVGAGVTDDQGNYQLELPAGQYILTPLKETHLFSPASRKVTVKVNDLGKLNFTVKLLTLSGAVKDRKGKPLVGVTILLQQGEMAIANTLTDAKGKYSFPLYNMGTYTVKPSQAGSQFAPEGVEVTLTKGNRGGINFKEVP</sequence>
<name>A0A932FWL5_UNCTE</name>
<dbReference type="Pfam" id="PF13620">
    <property type="entry name" value="CarboxypepD_reg"/>
    <property type="match status" value="2"/>
</dbReference>
<comment type="caution">
    <text evidence="1">The sequence shown here is derived from an EMBL/GenBank/DDBJ whole genome shotgun (WGS) entry which is preliminary data.</text>
</comment>